<evidence type="ECO:0000256" key="5">
    <source>
        <dbReference type="ARBA" id="ARBA00023136"/>
    </source>
</evidence>
<feature type="transmembrane region" description="Helical" evidence="6">
    <location>
        <begin position="149"/>
        <end position="167"/>
    </location>
</feature>
<dbReference type="Proteomes" id="UP000663629">
    <property type="component" value="Chromosome 1"/>
</dbReference>
<name>A0ABX7JH97_9RHOB</name>
<feature type="transmembrane region" description="Helical" evidence="6">
    <location>
        <begin position="263"/>
        <end position="280"/>
    </location>
</feature>
<accession>A0ABX7JH97</accession>
<feature type="transmembrane region" description="Helical" evidence="6">
    <location>
        <begin position="173"/>
        <end position="190"/>
    </location>
</feature>
<proteinExistence type="inferred from homology"/>
<dbReference type="PANTHER" id="PTHR22911">
    <property type="entry name" value="ACYL-MALONYL CONDENSING ENZYME-RELATED"/>
    <property type="match status" value="1"/>
</dbReference>
<dbReference type="RefSeq" id="WP_205294600.1">
    <property type="nucleotide sequence ID" value="NZ_CP070368.1"/>
</dbReference>
<evidence type="ECO:0000256" key="6">
    <source>
        <dbReference type="SAM" id="Phobius"/>
    </source>
</evidence>
<evidence type="ECO:0000259" key="7">
    <source>
        <dbReference type="Pfam" id="PF00892"/>
    </source>
</evidence>
<keyword evidence="5 6" id="KW-0472">Membrane</keyword>
<feature type="domain" description="EamA" evidence="7">
    <location>
        <begin position="175"/>
        <end position="298"/>
    </location>
</feature>
<reference evidence="8 9" key="1">
    <citation type="submission" date="2021-02" db="EMBL/GenBank/DDBJ databases">
        <title>Paracoccus methylovroum sp.nov., a new methanol and methylamine utilizing methylotrophic denitrifer.</title>
        <authorList>
            <person name="Timsy T."/>
            <person name="Behrendt U."/>
            <person name="Ulrich A."/>
            <person name="Spanner T."/>
            <person name="Foesel B.U."/>
            <person name="Horn M.A."/>
            <person name="Kolb S."/>
        </authorList>
    </citation>
    <scope>NUCLEOTIDE SEQUENCE [LARGE SCALE GENOMIC DNA]</scope>
    <source>
        <strain evidence="8 9">H4-D09</strain>
    </source>
</reference>
<comment type="subcellular location">
    <subcellularLocation>
        <location evidence="1">Membrane</location>
        <topology evidence="1">Multi-pass membrane protein</topology>
    </subcellularLocation>
</comment>
<evidence type="ECO:0000256" key="3">
    <source>
        <dbReference type="ARBA" id="ARBA00022692"/>
    </source>
</evidence>
<protein>
    <submittedName>
        <fullName evidence="8">DMT family transporter</fullName>
    </submittedName>
</protein>
<feature type="transmembrane region" description="Helical" evidence="6">
    <location>
        <begin position="286"/>
        <end position="304"/>
    </location>
</feature>
<evidence type="ECO:0000256" key="2">
    <source>
        <dbReference type="ARBA" id="ARBA00009853"/>
    </source>
</evidence>
<keyword evidence="3 6" id="KW-0812">Transmembrane</keyword>
<dbReference type="InterPro" id="IPR037185">
    <property type="entry name" value="EmrE-like"/>
</dbReference>
<organism evidence="8 9">
    <name type="scientific">Paracoccus methylovorus</name>
    <dbReference type="NCBI Taxonomy" id="2812658"/>
    <lineage>
        <taxon>Bacteria</taxon>
        <taxon>Pseudomonadati</taxon>
        <taxon>Pseudomonadota</taxon>
        <taxon>Alphaproteobacteria</taxon>
        <taxon>Rhodobacterales</taxon>
        <taxon>Paracoccaceae</taxon>
        <taxon>Paracoccus</taxon>
    </lineage>
</organism>
<dbReference type="PANTHER" id="PTHR22911:SF6">
    <property type="entry name" value="SOLUTE CARRIER FAMILY 35 MEMBER G1"/>
    <property type="match status" value="1"/>
</dbReference>
<feature type="transmembrane region" description="Helical" evidence="6">
    <location>
        <begin position="232"/>
        <end position="251"/>
    </location>
</feature>
<feature type="domain" description="EamA" evidence="7">
    <location>
        <begin position="30"/>
        <end position="163"/>
    </location>
</feature>
<dbReference type="SUPFAM" id="SSF103481">
    <property type="entry name" value="Multidrug resistance efflux transporter EmrE"/>
    <property type="match status" value="2"/>
</dbReference>
<sequence>MRTPFLSFTRKGRPPAEPQIFSASAADNLRGSLLMTLSVAAFICNDALMKAVTQSLPLYEAIAIRGGMVLLTMMLVAQAQGGLRLRVPSSDVGPLALRTLADVASTVLYLLALRRMALADISAIMQALPLAVTLAAALFFGERLGWRRVLAIGIGFAGVLLILRPGTGAFDQWSAVALTAMMLIVLRDMVTRTFSTRVGSSAVAFYAALAVMLAGIVLGWAEGWRSPTVAELALLALAALFLTVGYITAVATMRVGEISFVAPFRYTSLVWAVVLGLVIFGEWPDAWTWAGASLVVGAGIYTILRERKLQRTV</sequence>
<feature type="transmembrane region" description="Helical" evidence="6">
    <location>
        <begin position="118"/>
        <end position="140"/>
    </location>
</feature>
<evidence type="ECO:0000256" key="4">
    <source>
        <dbReference type="ARBA" id="ARBA00022989"/>
    </source>
</evidence>
<gene>
    <name evidence="8" type="ORF">JWJ88_02775</name>
</gene>
<evidence type="ECO:0000313" key="9">
    <source>
        <dbReference type="Proteomes" id="UP000663629"/>
    </source>
</evidence>
<evidence type="ECO:0000256" key="1">
    <source>
        <dbReference type="ARBA" id="ARBA00004141"/>
    </source>
</evidence>
<evidence type="ECO:0000313" key="8">
    <source>
        <dbReference type="EMBL" id="QRZ13607.1"/>
    </source>
</evidence>
<feature type="transmembrane region" description="Helical" evidence="6">
    <location>
        <begin position="202"/>
        <end position="220"/>
    </location>
</feature>
<dbReference type="Pfam" id="PF00892">
    <property type="entry name" value="EamA"/>
    <property type="match status" value="2"/>
</dbReference>
<keyword evidence="4 6" id="KW-1133">Transmembrane helix</keyword>
<dbReference type="InterPro" id="IPR000620">
    <property type="entry name" value="EamA_dom"/>
</dbReference>
<comment type="similarity">
    <text evidence="2">Belongs to the drug/metabolite transporter (DMT) superfamily. 10 TMS drug/metabolite exporter (DME) (TC 2.A.7.3) family.</text>
</comment>
<dbReference type="EMBL" id="CP070368">
    <property type="protein sequence ID" value="QRZ13607.1"/>
    <property type="molecule type" value="Genomic_DNA"/>
</dbReference>
<dbReference type="Gene3D" id="1.10.3730.20">
    <property type="match status" value="1"/>
</dbReference>
<keyword evidence="9" id="KW-1185">Reference proteome</keyword>